<comment type="caution">
    <text evidence="1">The sequence shown here is derived from an EMBL/GenBank/DDBJ whole genome shotgun (WGS) entry which is preliminary data.</text>
</comment>
<sequence length="116" mass="13868">MDVARLLNIDHRPFSEMPTDAELVGAELYKKLVAYFISLVQRIQKGGIELLRDYGYEWDRYIRGAAALRSLFSHLDRHWIKRERDEGKRHLALVQWNMDSFCLGKWASYTWQLYYP</sequence>
<dbReference type="Proteomes" id="UP000541558">
    <property type="component" value="Unassembled WGS sequence"/>
</dbReference>
<accession>A0A8H5CC56</accession>
<proteinExistence type="predicted"/>
<dbReference type="InterPro" id="IPR016159">
    <property type="entry name" value="Cullin_repeat-like_dom_sf"/>
</dbReference>
<dbReference type="SUPFAM" id="SSF74788">
    <property type="entry name" value="Cullin repeat-like"/>
    <property type="match status" value="1"/>
</dbReference>
<name>A0A8H5CC56_9AGAR</name>
<gene>
    <name evidence="1" type="ORF">D9611_011249</name>
</gene>
<dbReference type="Gene3D" id="1.20.1310.10">
    <property type="entry name" value="Cullin Repeats"/>
    <property type="match status" value="1"/>
</dbReference>
<keyword evidence="2" id="KW-1185">Reference proteome</keyword>
<dbReference type="EMBL" id="JAACJK010000009">
    <property type="protein sequence ID" value="KAF5339107.1"/>
    <property type="molecule type" value="Genomic_DNA"/>
</dbReference>
<reference evidence="1 2" key="1">
    <citation type="journal article" date="2020" name="ISME J.">
        <title>Uncovering the hidden diversity of litter-decomposition mechanisms in mushroom-forming fungi.</title>
        <authorList>
            <person name="Floudas D."/>
            <person name="Bentzer J."/>
            <person name="Ahren D."/>
            <person name="Johansson T."/>
            <person name="Persson P."/>
            <person name="Tunlid A."/>
        </authorList>
    </citation>
    <scope>NUCLEOTIDE SEQUENCE [LARGE SCALE GENOMIC DNA]</scope>
    <source>
        <strain evidence="1 2">CBS 175.51</strain>
    </source>
</reference>
<evidence type="ECO:0000313" key="2">
    <source>
        <dbReference type="Proteomes" id="UP000541558"/>
    </source>
</evidence>
<organism evidence="1 2">
    <name type="scientific">Ephemerocybe angulata</name>
    <dbReference type="NCBI Taxonomy" id="980116"/>
    <lineage>
        <taxon>Eukaryota</taxon>
        <taxon>Fungi</taxon>
        <taxon>Dikarya</taxon>
        <taxon>Basidiomycota</taxon>
        <taxon>Agaricomycotina</taxon>
        <taxon>Agaricomycetes</taxon>
        <taxon>Agaricomycetidae</taxon>
        <taxon>Agaricales</taxon>
        <taxon>Agaricineae</taxon>
        <taxon>Psathyrellaceae</taxon>
        <taxon>Ephemerocybe</taxon>
    </lineage>
</organism>
<dbReference type="OrthoDB" id="10004225at2759"/>
<evidence type="ECO:0000313" key="1">
    <source>
        <dbReference type="EMBL" id="KAF5339107.1"/>
    </source>
</evidence>
<protein>
    <submittedName>
        <fullName evidence="1">Uncharacterized protein</fullName>
    </submittedName>
</protein>
<dbReference type="AlphaFoldDB" id="A0A8H5CC56"/>